<dbReference type="Proteomes" id="UP000514515">
    <property type="component" value="Segment"/>
</dbReference>
<keyword evidence="3" id="KW-1185">Reference proteome</keyword>
<gene>
    <name evidence="2" type="ORF">phiV141_47</name>
</gene>
<organism evidence="2 3">
    <name type="scientific">Vibrio phage phiV141</name>
    <dbReference type="NCBI Taxonomy" id="2723905"/>
    <lineage>
        <taxon>Viruses</taxon>
        <taxon>Duplodnaviria</taxon>
        <taxon>Heunggongvirae</taxon>
        <taxon>Uroviricota</taxon>
        <taxon>Caudoviricetes</taxon>
        <taxon>Autographivirales</taxon>
        <taxon>Autographivirales incertae sedis</taxon>
        <taxon>Fujianvirus</taxon>
        <taxon>Fujianvirus V141</taxon>
    </lineage>
</organism>
<evidence type="ECO:0000313" key="3">
    <source>
        <dbReference type="Proteomes" id="UP000514515"/>
    </source>
</evidence>
<feature type="region of interest" description="Disordered" evidence="1">
    <location>
        <begin position="155"/>
        <end position="186"/>
    </location>
</feature>
<sequence length="237" mass="27098">MATQVLADLDIKHKFWRNSMRIRPDVKHIKISDFPRTPWAVSFGVRQALMKAFNFCRQYPDKMMSFKAVLTFMLQRVAEWEQSAQKVEFEGGSQRRPMVSGTHVQPALTVDPRTQDLQKYDQPNIKHSDATEMERQHPVNSEHTMVNGASVAEVPKRPAMPHNNPLKSQRAPEKQTELQQPVEQAPVQVTETQPVPQVQQAVQQAMQPQVQLPQLQAQVPAGEQTLAERLAQMHQQQ</sequence>
<evidence type="ECO:0000313" key="2">
    <source>
        <dbReference type="EMBL" id="QMP18306.1"/>
    </source>
</evidence>
<accession>A0A7D7EMI7</accession>
<protein>
    <submittedName>
        <fullName evidence="2">Uncharacterized protein</fullName>
    </submittedName>
</protein>
<name>A0A7D7EMI7_9CAUD</name>
<reference evidence="2 3" key="1">
    <citation type="submission" date="2020-03" db="EMBL/GenBank/DDBJ databases">
        <authorList>
            <person name="Chen G."/>
            <person name="Lin M."/>
            <person name="Fu H."/>
        </authorList>
    </citation>
    <scope>NUCLEOTIDE SEQUENCE [LARGE SCALE GENOMIC DNA]</scope>
</reference>
<dbReference type="EMBL" id="MT227925">
    <property type="protein sequence ID" value="QMP18306.1"/>
    <property type="molecule type" value="Genomic_DNA"/>
</dbReference>
<evidence type="ECO:0000256" key="1">
    <source>
        <dbReference type="SAM" id="MobiDB-lite"/>
    </source>
</evidence>
<proteinExistence type="predicted"/>